<evidence type="ECO:0000256" key="3">
    <source>
        <dbReference type="ARBA" id="ARBA00022574"/>
    </source>
</evidence>
<gene>
    <name evidence="9" type="primary">EIF3I</name>
</gene>
<dbReference type="InterPro" id="IPR015943">
    <property type="entry name" value="WD40/YVTN_repeat-like_dom_sf"/>
</dbReference>
<keyword evidence="5" id="KW-0648">Protein biosynthesis</keyword>
<dbReference type="PANTHER" id="PTHR19877:SF1">
    <property type="entry name" value="EUKARYOTIC TRANSLATION INITIATION FACTOR 3 SUBUNIT I"/>
    <property type="match status" value="1"/>
</dbReference>
<dbReference type="SMART" id="SM00320">
    <property type="entry name" value="WD40"/>
    <property type="match status" value="3"/>
</dbReference>
<evidence type="ECO:0000256" key="7">
    <source>
        <dbReference type="ARBA" id="ARBA00040390"/>
    </source>
</evidence>
<accession>A0A9L0JY81</accession>
<dbReference type="PROSITE" id="PS50082">
    <property type="entry name" value="WD_REPEATS_2"/>
    <property type="match status" value="2"/>
</dbReference>
<evidence type="ECO:0000256" key="1">
    <source>
        <dbReference type="ARBA" id="ARBA00022490"/>
    </source>
</evidence>
<keyword evidence="3 8" id="KW-0853">WD repeat</keyword>
<keyword evidence="1" id="KW-0963">Cytoplasm</keyword>
<protein>
    <recommendedName>
        <fullName evidence="7">Serine-threonine kinase receptor-associated protein</fullName>
    </recommendedName>
</protein>
<feature type="repeat" description="WD" evidence="8">
    <location>
        <begin position="48"/>
        <end position="89"/>
    </location>
</feature>
<dbReference type="Gene3D" id="2.130.10.10">
    <property type="entry name" value="YVTN repeat-like/Quinoprotein amine dehydrogenase"/>
    <property type="match status" value="1"/>
</dbReference>
<reference evidence="9" key="2">
    <citation type="submission" date="2025-08" db="UniProtKB">
        <authorList>
            <consortium name="Ensembl"/>
        </authorList>
    </citation>
    <scope>IDENTIFICATION</scope>
</reference>
<keyword evidence="2" id="KW-0396">Initiation factor</keyword>
<dbReference type="GeneTree" id="ENSGT00940000161371"/>
<keyword evidence="10" id="KW-1185">Reference proteome</keyword>
<dbReference type="PANTHER" id="PTHR19877">
    <property type="entry name" value="EUKARYOTIC TRANSLATION INITIATION FACTOR 3 SUBUNIT I"/>
    <property type="match status" value="1"/>
</dbReference>
<dbReference type="Pfam" id="PF24805">
    <property type="entry name" value="EIF3I"/>
    <property type="match status" value="1"/>
</dbReference>
<dbReference type="PROSITE" id="PS00678">
    <property type="entry name" value="WD_REPEATS_1"/>
    <property type="match status" value="1"/>
</dbReference>
<dbReference type="InterPro" id="IPR027525">
    <property type="entry name" value="eIF3i"/>
</dbReference>
<evidence type="ECO:0000256" key="5">
    <source>
        <dbReference type="ARBA" id="ARBA00022917"/>
    </source>
</evidence>
<dbReference type="InterPro" id="IPR036322">
    <property type="entry name" value="WD40_repeat_dom_sf"/>
</dbReference>
<dbReference type="AlphaFoldDB" id="A0A9L0JY81"/>
<dbReference type="Ensembl" id="ENSEAST00005075578.1">
    <property type="protein sequence ID" value="ENSEASP00005057458.1"/>
    <property type="gene ID" value="ENSEASG00005010956.2"/>
</dbReference>
<evidence type="ECO:0000313" key="9">
    <source>
        <dbReference type="Ensembl" id="ENSEASP00005057458.1"/>
    </source>
</evidence>
<evidence type="ECO:0000256" key="2">
    <source>
        <dbReference type="ARBA" id="ARBA00022540"/>
    </source>
</evidence>
<dbReference type="GO" id="GO:0003743">
    <property type="term" value="F:translation initiation factor activity"/>
    <property type="evidence" value="ECO:0007669"/>
    <property type="project" value="UniProtKB-KW"/>
</dbReference>
<dbReference type="GO" id="GO:0002183">
    <property type="term" value="P:cytoplasmic translational initiation"/>
    <property type="evidence" value="ECO:0007669"/>
    <property type="project" value="TreeGrafter"/>
</dbReference>
<evidence type="ECO:0000313" key="10">
    <source>
        <dbReference type="Proteomes" id="UP000694387"/>
    </source>
</evidence>
<dbReference type="InterPro" id="IPR019775">
    <property type="entry name" value="WD40_repeat_CS"/>
</dbReference>
<evidence type="ECO:0000256" key="8">
    <source>
        <dbReference type="PROSITE-ProRule" id="PRU00221"/>
    </source>
</evidence>
<dbReference type="GO" id="GO:0003723">
    <property type="term" value="F:RNA binding"/>
    <property type="evidence" value="ECO:0007669"/>
    <property type="project" value="TreeGrafter"/>
</dbReference>
<keyword evidence="4" id="KW-0677">Repeat</keyword>
<evidence type="ECO:0000256" key="6">
    <source>
        <dbReference type="ARBA" id="ARBA00038394"/>
    </source>
</evidence>
<evidence type="ECO:0000256" key="4">
    <source>
        <dbReference type="ARBA" id="ARBA00022737"/>
    </source>
</evidence>
<comment type="similarity">
    <text evidence="6">Belongs to the WD repeat STRAP family.</text>
</comment>
<sequence length="277" mass="31055">MKPILLQGHERSITQIKYNREGDLLFTVAKDPIVNVWYSVNGERLGTYMGHTGAVWCVDADWDTKHVLTGSADNSCRLWDCETGKQLALLKTNSAVRTCGFDFGGNIIMFSTDKQMGYQCFVSFFDLRDPSQIDNNEPYMKIPCNDSKITSAVWGPLGECIIAGHEGGELNQYSAKVRGLVGPEPTRMIPFEKQDGTVVKSKGWIQIQISPLPSCVILGKLHNFPEPVFYKMFQGSNDIRCLKNLSQSTQDMLIMITIKHFPAPTEYLALCWALTTK</sequence>
<dbReference type="Proteomes" id="UP000694387">
    <property type="component" value="Chromosome 5"/>
</dbReference>
<dbReference type="SUPFAM" id="SSF50978">
    <property type="entry name" value="WD40 repeat-like"/>
    <property type="match status" value="1"/>
</dbReference>
<organism evidence="9 10">
    <name type="scientific">Equus asinus</name>
    <name type="common">Donkey</name>
    <name type="synonym">Equus africanus asinus</name>
    <dbReference type="NCBI Taxonomy" id="9793"/>
    <lineage>
        <taxon>Eukaryota</taxon>
        <taxon>Metazoa</taxon>
        <taxon>Chordata</taxon>
        <taxon>Craniata</taxon>
        <taxon>Vertebrata</taxon>
        <taxon>Euteleostomi</taxon>
        <taxon>Mammalia</taxon>
        <taxon>Eutheria</taxon>
        <taxon>Laurasiatheria</taxon>
        <taxon>Perissodactyla</taxon>
        <taxon>Equidae</taxon>
        <taxon>Equus</taxon>
    </lineage>
</organism>
<reference evidence="9 10" key="1">
    <citation type="journal article" date="2020" name="Nat. Commun.">
        <title>Donkey genomes provide new insights into domestication and selection for coat color.</title>
        <authorList>
            <person name="Wang"/>
            <person name="C."/>
            <person name="Li"/>
            <person name="H."/>
            <person name="Guo"/>
            <person name="Y."/>
            <person name="Huang"/>
            <person name="J."/>
            <person name="Sun"/>
            <person name="Y."/>
            <person name="Min"/>
            <person name="J."/>
            <person name="Wang"/>
            <person name="J."/>
            <person name="Fang"/>
            <person name="X."/>
            <person name="Zhao"/>
            <person name="Z."/>
            <person name="Wang"/>
            <person name="S."/>
            <person name="Zhang"/>
            <person name="Y."/>
            <person name="Liu"/>
            <person name="Q."/>
            <person name="Jiang"/>
            <person name="Q."/>
            <person name="Wang"/>
            <person name="X."/>
            <person name="Guo"/>
            <person name="Y."/>
            <person name="Yang"/>
            <person name="C."/>
            <person name="Wang"/>
            <person name="Y."/>
            <person name="Tian"/>
            <person name="F."/>
            <person name="Zhuang"/>
            <person name="G."/>
            <person name="Fan"/>
            <person name="Y."/>
            <person name="Gao"/>
            <person name="Q."/>
            <person name="Li"/>
            <person name="Y."/>
            <person name="Ju"/>
            <person name="Z."/>
            <person name="Li"/>
            <person name="J."/>
            <person name="Li"/>
            <person name="R."/>
            <person name="Hou"/>
            <person name="M."/>
            <person name="Yang"/>
            <person name="G."/>
            <person name="Liu"/>
            <person name="G."/>
            <person name="Liu"/>
            <person name="W."/>
            <person name="Guo"/>
            <person name="J."/>
            <person name="Pan"/>
            <person name="S."/>
            <person name="Fan"/>
            <person name="G."/>
            <person name="Zhang"/>
            <person name="W."/>
            <person name="Zhang"/>
            <person name="R."/>
            <person name="Yu"/>
            <person name="J."/>
            <person name="Zhang"/>
            <person name="X."/>
            <person name="Yin"/>
            <person name="Q."/>
            <person name="Ji"/>
            <person name="C."/>
            <person name="Jin"/>
            <person name="Y."/>
            <person name="Yue"/>
            <person name="G."/>
            <person name="Liu"/>
            <person name="M."/>
            <person name="Xu"/>
            <person name="J."/>
            <person name="Liu"/>
            <person name="S."/>
            <person name="Jordana"/>
            <person name="J."/>
            <person name="Noce"/>
            <person name="A."/>
            <person name="Amills"/>
            <person name="M."/>
            <person name="Wu"/>
            <person name="D.D."/>
            <person name="Li"/>
            <person name="S."/>
            <person name="Zhou"/>
            <person name="X. and Zhong"/>
            <person name="J."/>
        </authorList>
    </citation>
    <scope>NUCLEOTIDE SEQUENCE [LARGE SCALE GENOMIC DNA]</scope>
</reference>
<dbReference type="PROSITE" id="PS50294">
    <property type="entry name" value="WD_REPEATS_REGION"/>
    <property type="match status" value="2"/>
</dbReference>
<dbReference type="InterPro" id="IPR001680">
    <property type="entry name" value="WD40_rpt"/>
</dbReference>
<name>A0A9L0JY81_EQUAS</name>
<feature type="repeat" description="WD" evidence="8">
    <location>
        <begin position="6"/>
        <end position="47"/>
    </location>
</feature>
<reference evidence="9" key="3">
    <citation type="submission" date="2025-09" db="UniProtKB">
        <authorList>
            <consortium name="Ensembl"/>
        </authorList>
    </citation>
    <scope>IDENTIFICATION</scope>
</reference>
<dbReference type="GO" id="GO:0071541">
    <property type="term" value="C:eukaryotic translation initiation factor 3 complex, eIF3m"/>
    <property type="evidence" value="ECO:0007669"/>
    <property type="project" value="TreeGrafter"/>
</dbReference>
<proteinExistence type="inferred from homology"/>